<keyword evidence="2" id="KW-0813">Transport</keyword>
<dbReference type="InterPro" id="IPR004841">
    <property type="entry name" value="AA-permease/SLC12A_dom"/>
</dbReference>
<evidence type="ECO:0000256" key="2">
    <source>
        <dbReference type="ARBA" id="ARBA00022448"/>
    </source>
</evidence>
<dbReference type="GO" id="GO:0016020">
    <property type="term" value="C:membrane"/>
    <property type="evidence" value="ECO:0007669"/>
    <property type="project" value="UniProtKB-SubCell"/>
</dbReference>
<dbReference type="Gene3D" id="1.20.1740.10">
    <property type="entry name" value="Amino acid/polyamine transporter I"/>
    <property type="match status" value="1"/>
</dbReference>
<evidence type="ECO:0000256" key="3">
    <source>
        <dbReference type="ARBA" id="ARBA00022692"/>
    </source>
</evidence>
<keyword evidence="4" id="KW-0029">Amino-acid transport</keyword>
<comment type="subcellular location">
    <subcellularLocation>
        <location evidence="1">Membrane</location>
        <topology evidence="1">Multi-pass membrane protein</topology>
    </subcellularLocation>
</comment>
<evidence type="ECO:0000313" key="10">
    <source>
        <dbReference type="Proteomes" id="UP000265816"/>
    </source>
</evidence>
<dbReference type="EMBL" id="QWVT01000021">
    <property type="protein sequence ID" value="RID84418.1"/>
    <property type="molecule type" value="Genomic_DNA"/>
</dbReference>
<proteinExistence type="predicted"/>
<keyword evidence="6 7" id="KW-0472">Membrane</keyword>
<dbReference type="OrthoDB" id="9780162at2"/>
<organism evidence="9 10">
    <name type="scientific">Mesobacillus zeae</name>
    <dbReference type="NCBI Taxonomy" id="1917180"/>
    <lineage>
        <taxon>Bacteria</taxon>
        <taxon>Bacillati</taxon>
        <taxon>Bacillota</taxon>
        <taxon>Bacilli</taxon>
        <taxon>Bacillales</taxon>
        <taxon>Bacillaceae</taxon>
        <taxon>Mesobacillus</taxon>
    </lineage>
</organism>
<comment type="caution">
    <text evidence="9">The sequence shown here is derived from an EMBL/GenBank/DDBJ whole genome shotgun (WGS) entry which is preliminary data.</text>
</comment>
<evidence type="ECO:0000313" key="9">
    <source>
        <dbReference type="EMBL" id="RID84418.1"/>
    </source>
</evidence>
<accession>A0A398B6I1</accession>
<dbReference type="Proteomes" id="UP000265816">
    <property type="component" value="Unassembled WGS sequence"/>
</dbReference>
<evidence type="ECO:0000256" key="6">
    <source>
        <dbReference type="ARBA" id="ARBA00023136"/>
    </source>
</evidence>
<reference evidence="9 10" key="1">
    <citation type="submission" date="2018-08" db="EMBL/GenBank/DDBJ databases">
        <title>Bacillus jemisoniae sp. nov., Bacillus chryseoplanitiae sp. nov., Bacillus resnikiae sp. nov., and Bacillus frankliniae sp. nov., isolated from Viking spacecraft and associated surfaces.</title>
        <authorList>
            <person name="Seuylemezian A."/>
            <person name="Vaishampayan P."/>
        </authorList>
    </citation>
    <scope>NUCLEOTIDE SEQUENCE [LARGE SCALE GENOMIC DNA]</scope>
    <source>
        <strain evidence="9 10">JJ-247</strain>
    </source>
</reference>
<feature type="domain" description="Amino acid permease/ SLC12A" evidence="8">
    <location>
        <begin position="1"/>
        <end position="115"/>
    </location>
</feature>
<keyword evidence="3 7" id="KW-0812">Transmembrane</keyword>
<keyword evidence="10" id="KW-1185">Reference proteome</keyword>
<sequence>MVAGESKNPKENVPKAIKQVFWRILLFYMFSLFIISMNIPFTDSRLLSSDIEKVAMSPFTLVFERAGIAFAACVMNAVILTSVLSAGNSGLYASTRMLWVMAKEGQAPGFLLWHSEYFQKGHHCLAKFS</sequence>
<keyword evidence="5 7" id="KW-1133">Transmembrane helix</keyword>
<evidence type="ECO:0000256" key="1">
    <source>
        <dbReference type="ARBA" id="ARBA00004141"/>
    </source>
</evidence>
<protein>
    <submittedName>
        <fullName evidence="9">Amino acid permease</fullName>
    </submittedName>
</protein>
<name>A0A398B6I1_9BACI</name>
<dbReference type="Pfam" id="PF00324">
    <property type="entry name" value="AA_permease"/>
    <property type="match status" value="1"/>
</dbReference>
<evidence type="ECO:0000256" key="7">
    <source>
        <dbReference type="SAM" id="Phobius"/>
    </source>
</evidence>
<evidence type="ECO:0000256" key="5">
    <source>
        <dbReference type="ARBA" id="ARBA00022989"/>
    </source>
</evidence>
<dbReference type="AlphaFoldDB" id="A0A398B6I1"/>
<dbReference type="GO" id="GO:0015171">
    <property type="term" value="F:amino acid transmembrane transporter activity"/>
    <property type="evidence" value="ECO:0007669"/>
    <property type="project" value="TreeGrafter"/>
</dbReference>
<evidence type="ECO:0000256" key="4">
    <source>
        <dbReference type="ARBA" id="ARBA00022970"/>
    </source>
</evidence>
<dbReference type="PANTHER" id="PTHR43341:SF1">
    <property type="entry name" value="GENERAL AMINO-ACID PERMEASE GAP1"/>
    <property type="match status" value="1"/>
</dbReference>
<feature type="transmembrane region" description="Helical" evidence="7">
    <location>
        <begin position="66"/>
        <end position="87"/>
    </location>
</feature>
<dbReference type="PANTHER" id="PTHR43341">
    <property type="entry name" value="AMINO ACID PERMEASE"/>
    <property type="match status" value="1"/>
</dbReference>
<dbReference type="InterPro" id="IPR050524">
    <property type="entry name" value="APC_YAT"/>
</dbReference>
<gene>
    <name evidence="9" type="ORF">D1970_12860</name>
</gene>
<feature type="transmembrane region" description="Helical" evidence="7">
    <location>
        <begin position="20"/>
        <end position="39"/>
    </location>
</feature>
<evidence type="ECO:0000259" key="8">
    <source>
        <dbReference type="Pfam" id="PF00324"/>
    </source>
</evidence>